<dbReference type="InterPro" id="IPR000152">
    <property type="entry name" value="EGF-type_Asp/Asn_hydroxyl_site"/>
</dbReference>
<feature type="domain" description="EGF-like" evidence="7">
    <location>
        <begin position="30"/>
        <end position="67"/>
    </location>
</feature>
<sequence length="114" mass="12224">CKNGGTCVNTMGSYKCNCVLGTEGNDCSRRMNKCSSYPCLNGGTCIKGFIFGYSCDCPPGYTGKQCQSEWMLDYIIRLLTQKGQILCKNGGTCVNTPGSYKCSCILGTEGDDCS</sequence>
<dbReference type="EMBL" id="BTSY01000004">
    <property type="protein sequence ID" value="GMT22307.1"/>
    <property type="molecule type" value="Genomic_DNA"/>
</dbReference>
<dbReference type="Gene3D" id="2.10.25.10">
    <property type="entry name" value="Laminin"/>
    <property type="match status" value="3"/>
</dbReference>
<dbReference type="GO" id="GO:0007219">
    <property type="term" value="P:Notch signaling pathway"/>
    <property type="evidence" value="ECO:0007669"/>
    <property type="project" value="TreeGrafter"/>
</dbReference>
<evidence type="ECO:0000313" key="9">
    <source>
        <dbReference type="Proteomes" id="UP001432322"/>
    </source>
</evidence>
<keyword evidence="2" id="KW-0732">Signal</keyword>
<organism evidence="8 9">
    <name type="scientific">Pristionchus fissidentatus</name>
    <dbReference type="NCBI Taxonomy" id="1538716"/>
    <lineage>
        <taxon>Eukaryota</taxon>
        <taxon>Metazoa</taxon>
        <taxon>Ecdysozoa</taxon>
        <taxon>Nematoda</taxon>
        <taxon>Chromadorea</taxon>
        <taxon>Rhabditida</taxon>
        <taxon>Rhabditina</taxon>
        <taxon>Diplogasteromorpha</taxon>
        <taxon>Diplogasteroidea</taxon>
        <taxon>Neodiplogasteridae</taxon>
        <taxon>Pristionchus</taxon>
    </lineage>
</organism>
<comment type="caution">
    <text evidence="6">Lacks conserved residue(s) required for the propagation of feature annotation.</text>
</comment>
<dbReference type="SMART" id="SM00181">
    <property type="entry name" value="EGF"/>
    <property type="match status" value="3"/>
</dbReference>
<feature type="disulfide bond" evidence="6">
    <location>
        <begin position="104"/>
        <end position="113"/>
    </location>
</feature>
<comment type="caution">
    <text evidence="8">The sequence shown here is derived from an EMBL/GenBank/DDBJ whole genome shotgun (WGS) entry which is preliminary data.</text>
</comment>
<keyword evidence="1 6" id="KW-0245">EGF-like domain</keyword>
<dbReference type="GO" id="GO:0005112">
    <property type="term" value="F:Notch binding"/>
    <property type="evidence" value="ECO:0007669"/>
    <property type="project" value="TreeGrafter"/>
</dbReference>
<evidence type="ECO:0000313" key="8">
    <source>
        <dbReference type="EMBL" id="GMT22307.1"/>
    </source>
</evidence>
<gene>
    <name evidence="8" type="ORF">PFISCL1PPCAC_13604</name>
</gene>
<dbReference type="PROSITE" id="PS00010">
    <property type="entry name" value="ASX_HYDROXYL"/>
    <property type="match status" value="2"/>
</dbReference>
<dbReference type="Pfam" id="PF00008">
    <property type="entry name" value="EGF"/>
    <property type="match status" value="3"/>
</dbReference>
<feature type="domain" description="EGF-like" evidence="7">
    <location>
        <begin position="78"/>
        <end position="114"/>
    </location>
</feature>
<evidence type="ECO:0000259" key="7">
    <source>
        <dbReference type="PROSITE" id="PS50026"/>
    </source>
</evidence>
<evidence type="ECO:0000256" key="4">
    <source>
        <dbReference type="ARBA" id="ARBA00023157"/>
    </source>
</evidence>
<dbReference type="PRINTS" id="PR00010">
    <property type="entry name" value="EGFBLOOD"/>
</dbReference>
<feature type="disulfide bond" evidence="6">
    <location>
        <begin position="18"/>
        <end position="27"/>
    </location>
</feature>
<dbReference type="SMART" id="SM00179">
    <property type="entry name" value="EGF_CA"/>
    <property type="match status" value="3"/>
</dbReference>
<dbReference type="InterPro" id="IPR001881">
    <property type="entry name" value="EGF-like_Ca-bd_dom"/>
</dbReference>
<dbReference type="PANTHER" id="PTHR12916">
    <property type="entry name" value="CYTOCHROME C OXIDASE POLYPEPTIDE VIC-2"/>
    <property type="match status" value="1"/>
</dbReference>
<keyword evidence="4 6" id="KW-1015">Disulfide bond</keyword>
<dbReference type="PROSITE" id="PS50026">
    <property type="entry name" value="EGF_3"/>
    <property type="match status" value="3"/>
</dbReference>
<accession>A0AAV5VUC3</accession>
<protein>
    <recommendedName>
        <fullName evidence="7">EGF-like domain-containing protein</fullName>
    </recommendedName>
</protein>
<proteinExistence type="predicted"/>
<dbReference type="PROSITE" id="PS01186">
    <property type="entry name" value="EGF_2"/>
    <property type="match status" value="1"/>
</dbReference>
<dbReference type="PROSITE" id="PS00022">
    <property type="entry name" value="EGF_1"/>
    <property type="match status" value="3"/>
</dbReference>
<feature type="disulfide bond" evidence="6">
    <location>
        <begin position="57"/>
        <end position="66"/>
    </location>
</feature>
<dbReference type="InterPro" id="IPR000742">
    <property type="entry name" value="EGF"/>
</dbReference>
<dbReference type="FunFam" id="2.10.25.10:FF:000472">
    <property type="entry name" value="Uncharacterized protein, isoform A"/>
    <property type="match status" value="1"/>
</dbReference>
<feature type="domain" description="EGF-like" evidence="7">
    <location>
        <begin position="1"/>
        <end position="28"/>
    </location>
</feature>
<dbReference type="GO" id="GO:0005509">
    <property type="term" value="F:calcium ion binding"/>
    <property type="evidence" value="ECO:0007669"/>
    <property type="project" value="InterPro"/>
</dbReference>
<reference evidence="8" key="1">
    <citation type="submission" date="2023-10" db="EMBL/GenBank/DDBJ databases">
        <title>Genome assembly of Pristionchus species.</title>
        <authorList>
            <person name="Yoshida K."/>
            <person name="Sommer R.J."/>
        </authorList>
    </citation>
    <scope>NUCLEOTIDE SEQUENCE</scope>
    <source>
        <strain evidence="8">RS5133</strain>
    </source>
</reference>
<keyword evidence="9" id="KW-1185">Reference proteome</keyword>
<evidence type="ECO:0000256" key="1">
    <source>
        <dbReference type="ARBA" id="ARBA00022536"/>
    </source>
</evidence>
<evidence type="ECO:0000256" key="2">
    <source>
        <dbReference type="ARBA" id="ARBA00022729"/>
    </source>
</evidence>
<dbReference type="Proteomes" id="UP001432322">
    <property type="component" value="Unassembled WGS sequence"/>
</dbReference>
<dbReference type="SUPFAM" id="SSF57196">
    <property type="entry name" value="EGF/Laminin"/>
    <property type="match status" value="3"/>
</dbReference>
<feature type="non-terminal residue" evidence="8">
    <location>
        <position position="1"/>
    </location>
</feature>
<feature type="non-terminal residue" evidence="8">
    <location>
        <position position="114"/>
    </location>
</feature>
<dbReference type="AlphaFoldDB" id="A0AAV5VUC3"/>
<name>A0AAV5VUC3_9BILA</name>
<keyword evidence="3" id="KW-0677">Repeat</keyword>
<keyword evidence="5" id="KW-0325">Glycoprotein</keyword>
<dbReference type="PANTHER" id="PTHR12916:SF9">
    <property type="entry name" value="NEUROGENIC LOCUS NOTCH HOMOLOG PROTEIN 1-RELATED"/>
    <property type="match status" value="1"/>
</dbReference>
<dbReference type="CDD" id="cd00054">
    <property type="entry name" value="EGF_CA"/>
    <property type="match status" value="3"/>
</dbReference>
<evidence type="ECO:0000256" key="3">
    <source>
        <dbReference type="ARBA" id="ARBA00022737"/>
    </source>
</evidence>
<evidence type="ECO:0000256" key="6">
    <source>
        <dbReference type="PROSITE-ProRule" id="PRU00076"/>
    </source>
</evidence>
<evidence type="ECO:0000256" key="5">
    <source>
        <dbReference type="ARBA" id="ARBA00023180"/>
    </source>
</evidence>